<evidence type="ECO:0000259" key="1">
    <source>
        <dbReference type="Pfam" id="PF03241"/>
    </source>
</evidence>
<feature type="domain" description="HpaB/PvcC/4-BUDH C-terminal" evidence="1">
    <location>
        <begin position="1"/>
        <end position="45"/>
    </location>
</feature>
<dbReference type="InterPro" id="IPR036250">
    <property type="entry name" value="AcylCo_DH-like_C"/>
</dbReference>
<name>A0A2M9Q7J2_9BACI</name>
<evidence type="ECO:0000313" key="2">
    <source>
        <dbReference type="EMBL" id="PJO44039.1"/>
    </source>
</evidence>
<reference evidence="2 3" key="1">
    <citation type="submission" date="2017-11" db="EMBL/GenBank/DDBJ databases">
        <title>Bacterial isolate from king chilli rhizosphere.</title>
        <authorList>
            <person name="Takhelmayum P."/>
            <person name="Sarangthem I."/>
        </authorList>
    </citation>
    <scope>NUCLEOTIDE SEQUENCE [LARGE SCALE GENOMIC DNA]</scope>
    <source>
        <strain evidence="3">t26</strain>
    </source>
</reference>
<dbReference type="SUPFAM" id="SSF47203">
    <property type="entry name" value="Acyl-CoA dehydrogenase C-terminal domain-like"/>
    <property type="match status" value="1"/>
</dbReference>
<dbReference type="Gene3D" id="1.20.140.10">
    <property type="entry name" value="Butyryl-CoA Dehydrogenase, subunit A, domain 3"/>
    <property type="match status" value="1"/>
</dbReference>
<organism evidence="2 3">
    <name type="scientific">Lysinibacillus xylanilyticus</name>
    <dbReference type="NCBI Taxonomy" id="582475"/>
    <lineage>
        <taxon>Bacteria</taxon>
        <taxon>Bacillati</taxon>
        <taxon>Bacillota</taxon>
        <taxon>Bacilli</taxon>
        <taxon>Bacillales</taxon>
        <taxon>Bacillaceae</taxon>
        <taxon>Lysinibacillus</taxon>
    </lineage>
</organism>
<dbReference type="Pfam" id="PF03241">
    <property type="entry name" value="HpaB"/>
    <property type="match status" value="1"/>
</dbReference>
<gene>
    <name evidence="2" type="ORF">CWD94_09135</name>
</gene>
<dbReference type="AlphaFoldDB" id="A0A2M9Q7J2"/>
<feature type="non-terminal residue" evidence="2">
    <location>
        <position position="1"/>
    </location>
</feature>
<dbReference type="GO" id="GO:0016627">
    <property type="term" value="F:oxidoreductase activity, acting on the CH-CH group of donors"/>
    <property type="evidence" value="ECO:0007669"/>
    <property type="project" value="InterPro"/>
</dbReference>
<dbReference type="Proteomes" id="UP000232101">
    <property type="component" value="Unassembled WGS sequence"/>
</dbReference>
<proteinExistence type="predicted"/>
<protein>
    <recommendedName>
        <fullName evidence="1">HpaB/PvcC/4-BUDH C-terminal domain-containing protein</fullName>
    </recommendedName>
</protein>
<dbReference type="EMBL" id="PHQY01000520">
    <property type="protein sequence ID" value="PJO44039.1"/>
    <property type="molecule type" value="Genomic_DNA"/>
</dbReference>
<sequence>LIGSQLGARHELYERFYSGDPVRTFAAQYQNYSEKDRLLKLVEEFN</sequence>
<evidence type="ECO:0000313" key="3">
    <source>
        <dbReference type="Proteomes" id="UP000232101"/>
    </source>
</evidence>
<comment type="caution">
    <text evidence="2">The sequence shown here is derived from an EMBL/GenBank/DDBJ whole genome shotgun (WGS) entry which is preliminary data.</text>
</comment>
<accession>A0A2M9Q7J2</accession>
<dbReference type="InterPro" id="IPR024719">
    <property type="entry name" value="HpaB/PvcC/4-BUDH_C"/>
</dbReference>